<evidence type="ECO:0000313" key="3">
    <source>
        <dbReference type="EMBL" id="TQV71697.1"/>
    </source>
</evidence>
<dbReference type="InterPro" id="IPR011883">
    <property type="entry name" value="PaaD-like"/>
</dbReference>
<feature type="domain" description="PaaD zinc beta ribbon" evidence="2">
    <location>
        <begin position="126"/>
        <end position="169"/>
    </location>
</feature>
<dbReference type="InterPro" id="IPR002744">
    <property type="entry name" value="MIP18-like"/>
</dbReference>
<accession>A0A545T398</accession>
<gene>
    <name evidence="3" type="primary">paaJ</name>
    <name evidence="3" type="ORF">FLL45_20450</name>
</gene>
<sequence>MNDNIIPTLNPVFAKRKAYREGSEHKPIWDLLDSVFDPELPGLTIWDLGILQDVRLIDGEWQIDVTPTYSGCPAVETINADVKAALKAAGYDKVKVNLVLSPAWSTEMMSPVGKAHLKSINIAPPHEEDRVQCPVCDSSNTKVVSQFGSTACKALYQCNDCFENFDYFKHF</sequence>
<dbReference type="NCBIfam" id="TIGR02159">
    <property type="entry name" value="PA_CoA_Oxy4"/>
    <property type="match status" value="1"/>
</dbReference>
<dbReference type="Gene3D" id="3.30.300.130">
    <property type="entry name" value="Fe-S cluster assembly (FSCA)"/>
    <property type="match status" value="1"/>
</dbReference>
<dbReference type="PANTHER" id="PTHR42831">
    <property type="entry name" value="FE-S PROTEIN MATURATION AUXILIARY FACTOR YITW"/>
    <property type="match status" value="1"/>
</dbReference>
<evidence type="ECO:0000259" key="1">
    <source>
        <dbReference type="Pfam" id="PF01883"/>
    </source>
</evidence>
<dbReference type="InterPro" id="IPR052339">
    <property type="entry name" value="Fe-S_Maturation_MIP18"/>
</dbReference>
<evidence type="ECO:0000313" key="4">
    <source>
        <dbReference type="Proteomes" id="UP000317839"/>
    </source>
</evidence>
<feature type="domain" description="MIP18 family-like" evidence="1">
    <location>
        <begin position="28"/>
        <end position="97"/>
    </location>
</feature>
<protein>
    <submittedName>
        <fullName evidence="3">Phenylacetate-CoA oxygenase subunit PaaJ</fullName>
    </submittedName>
</protein>
<keyword evidence="4" id="KW-1185">Reference proteome</keyword>
<dbReference type="AlphaFoldDB" id="A0A545T398"/>
<proteinExistence type="predicted"/>
<comment type="caution">
    <text evidence="3">The sequence shown here is derived from an EMBL/GenBank/DDBJ whole genome shotgun (WGS) entry which is preliminary data.</text>
</comment>
<evidence type="ECO:0000259" key="2">
    <source>
        <dbReference type="Pfam" id="PF23451"/>
    </source>
</evidence>
<dbReference type="Pfam" id="PF01883">
    <property type="entry name" value="FeS_assembly_P"/>
    <property type="match status" value="1"/>
</dbReference>
<name>A0A545T398_9GAMM</name>
<dbReference type="SUPFAM" id="SSF117916">
    <property type="entry name" value="Fe-S cluster assembly (FSCA) domain-like"/>
    <property type="match status" value="1"/>
</dbReference>
<dbReference type="EMBL" id="VIKR01000006">
    <property type="protein sequence ID" value="TQV71697.1"/>
    <property type="molecule type" value="Genomic_DNA"/>
</dbReference>
<dbReference type="InterPro" id="IPR056572">
    <property type="entry name" value="Zn_ribbon_PaaD"/>
</dbReference>
<dbReference type="Proteomes" id="UP000317839">
    <property type="component" value="Unassembled WGS sequence"/>
</dbReference>
<dbReference type="InterPro" id="IPR034904">
    <property type="entry name" value="FSCA_dom_sf"/>
</dbReference>
<dbReference type="Pfam" id="PF23451">
    <property type="entry name" value="Zn_ribbon_PaaD"/>
    <property type="match status" value="1"/>
</dbReference>
<dbReference type="OrthoDB" id="3684942at2"/>
<dbReference type="PANTHER" id="PTHR42831:SF3">
    <property type="entry name" value="1,2-PHENYLACETYL-COA EPOXIDASE, SUBUNIT D-RELATED"/>
    <property type="match status" value="1"/>
</dbReference>
<reference evidence="3 4" key="1">
    <citation type="submission" date="2019-06" db="EMBL/GenBank/DDBJ databases">
        <title>Draft genome of Aliikangiella marina GYP-15.</title>
        <authorList>
            <person name="Wang G."/>
        </authorList>
    </citation>
    <scope>NUCLEOTIDE SEQUENCE [LARGE SCALE GENOMIC DNA]</scope>
    <source>
        <strain evidence="3 4">GYP-15</strain>
    </source>
</reference>
<organism evidence="3 4">
    <name type="scientific">Aliikangiella marina</name>
    <dbReference type="NCBI Taxonomy" id="1712262"/>
    <lineage>
        <taxon>Bacteria</taxon>
        <taxon>Pseudomonadati</taxon>
        <taxon>Pseudomonadota</taxon>
        <taxon>Gammaproteobacteria</taxon>
        <taxon>Oceanospirillales</taxon>
        <taxon>Pleioneaceae</taxon>
        <taxon>Aliikangiella</taxon>
    </lineage>
</organism>